<dbReference type="Proteomes" id="UP000095751">
    <property type="component" value="Unassembled WGS sequence"/>
</dbReference>
<reference evidence="3 4" key="1">
    <citation type="submission" date="2016-09" db="EMBL/GenBank/DDBJ databases">
        <title>Extensive genetic diversity and differential bi-allelic expression allows diatom success in the polar Southern Ocean.</title>
        <authorList>
            <consortium name="DOE Joint Genome Institute"/>
            <person name="Mock T."/>
            <person name="Otillar R.P."/>
            <person name="Strauss J."/>
            <person name="Dupont C."/>
            <person name="Frickenhaus S."/>
            <person name="Maumus F."/>
            <person name="Mcmullan M."/>
            <person name="Sanges R."/>
            <person name="Schmutz J."/>
            <person name="Toseland A."/>
            <person name="Valas R."/>
            <person name="Veluchamy A."/>
            <person name="Ward B.J."/>
            <person name="Allen A."/>
            <person name="Barry K."/>
            <person name="Falciatore A."/>
            <person name="Ferrante M."/>
            <person name="Fortunato A.E."/>
            <person name="Gloeckner G."/>
            <person name="Gruber A."/>
            <person name="Hipkin R."/>
            <person name="Janech M."/>
            <person name="Kroth P."/>
            <person name="Leese F."/>
            <person name="Lindquist E."/>
            <person name="Lyon B.R."/>
            <person name="Martin J."/>
            <person name="Mayer C."/>
            <person name="Parker M."/>
            <person name="Quesneville H."/>
            <person name="Raymond J."/>
            <person name="Uhlig C."/>
            <person name="Valentin K.U."/>
            <person name="Worden A.Z."/>
            <person name="Armbrust E.V."/>
            <person name="Bowler C."/>
            <person name="Green B."/>
            <person name="Moulton V."/>
            <person name="Van Oosterhout C."/>
            <person name="Grigoriev I."/>
        </authorList>
    </citation>
    <scope>NUCLEOTIDE SEQUENCE [LARGE SCALE GENOMIC DNA]</scope>
    <source>
        <strain evidence="3 4">CCMP1102</strain>
    </source>
</reference>
<dbReference type="InParanoid" id="A0A1E7FRC3"/>
<dbReference type="AlphaFoldDB" id="A0A1E7FRC3"/>
<dbReference type="OrthoDB" id="41245at2759"/>
<dbReference type="EMBL" id="KV784354">
    <property type="protein sequence ID" value="OEU20722.1"/>
    <property type="molecule type" value="Genomic_DNA"/>
</dbReference>
<feature type="region of interest" description="Disordered" evidence="1">
    <location>
        <begin position="271"/>
        <end position="358"/>
    </location>
</feature>
<protein>
    <recommendedName>
        <fullName evidence="2">Glyoxalase-like domain-containing protein</fullName>
    </recommendedName>
</protein>
<sequence length="358" mass="38795">MAPMGDSDSDVEESEEDDRMKQLLATWDDDNDDDSDDSSDDDDDDDDEEDQEQVGATKHDLNLQDNVLDHIVIAAPDFEEALKEFENMTGIKPSVVGSLRGLGTKSARVGLDKNAYIEIIAPDPKNSGPIGAALARDLEEGTLLPYHYAIRSSEVTEMKDDYVPNELGWQPDHISMFGASPDGTPKKWEMLYLYGHRIGGCVPFYIDWGQCDHPSASIPEVGSLKSLIVRAPAGHKVHDLLSAVSGIEVVEGEPMLEFAFGSPEGTITFSADNPTGVKFPGFDEGDTGAAGENTDDKGDYKFPGMPELLPTSGKGGGDDDEDNEEVDEDDSDKDDSDDDSDSDVEVSDVDSDEDSDED</sequence>
<dbReference type="Gene3D" id="3.10.180.10">
    <property type="entry name" value="2,3-Dihydroxybiphenyl 1,2-Dioxygenase, domain 1"/>
    <property type="match status" value="1"/>
</dbReference>
<dbReference type="InterPro" id="IPR025870">
    <property type="entry name" value="Glyoxalase-like_dom"/>
</dbReference>
<proteinExistence type="predicted"/>
<feature type="compositionally biased region" description="Acidic residues" evidence="1">
    <location>
        <begin position="7"/>
        <end position="17"/>
    </location>
</feature>
<evidence type="ECO:0000313" key="4">
    <source>
        <dbReference type="Proteomes" id="UP000095751"/>
    </source>
</evidence>
<evidence type="ECO:0000256" key="1">
    <source>
        <dbReference type="SAM" id="MobiDB-lite"/>
    </source>
</evidence>
<feature type="compositionally biased region" description="Acidic residues" evidence="1">
    <location>
        <begin position="27"/>
        <end position="52"/>
    </location>
</feature>
<evidence type="ECO:0000259" key="2">
    <source>
        <dbReference type="Pfam" id="PF13468"/>
    </source>
</evidence>
<organism evidence="3 4">
    <name type="scientific">Fragilariopsis cylindrus CCMP1102</name>
    <dbReference type="NCBI Taxonomy" id="635003"/>
    <lineage>
        <taxon>Eukaryota</taxon>
        <taxon>Sar</taxon>
        <taxon>Stramenopiles</taxon>
        <taxon>Ochrophyta</taxon>
        <taxon>Bacillariophyta</taxon>
        <taxon>Bacillariophyceae</taxon>
        <taxon>Bacillariophycidae</taxon>
        <taxon>Bacillariales</taxon>
        <taxon>Bacillariaceae</taxon>
        <taxon>Fragilariopsis</taxon>
    </lineage>
</organism>
<accession>A0A1E7FRC3</accession>
<evidence type="ECO:0000313" key="3">
    <source>
        <dbReference type="EMBL" id="OEU20722.1"/>
    </source>
</evidence>
<name>A0A1E7FRC3_9STRA</name>
<keyword evidence="4" id="KW-1185">Reference proteome</keyword>
<feature type="region of interest" description="Disordered" evidence="1">
    <location>
        <begin position="1"/>
        <end position="61"/>
    </location>
</feature>
<dbReference type="Pfam" id="PF13468">
    <property type="entry name" value="Glyoxalase_3"/>
    <property type="match status" value="1"/>
</dbReference>
<feature type="domain" description="Glyoxalase-like" evidence="2">
    <location>
        <begin position="68"/>
        <end position="242"/>
    </location>
</feature>
<dbReference type="InterPro" id="IPR029068">
    <property type="entry name" value="Glyas_Bleomycin-R_OHBP_Dase"/>
</dbReference>
<gene>
    <name evidence="3" type="ORF">FRACYDRAFT_267734</name>
</gene>
<feature type="compositionally biased region" description="Acidic residues" evidence="1">
    <location>
        <begin position="318"/>
        <end position="358"/>
    </location>
</feature>
<dbReference type="KEGG" id="fcy:FRACYDRAFT_267734"/>